<protein>
    <submittedName>
        <fullName evidence="5">Uncharacterized protein</fullName>
    </submittedName>
</protein>
<evidence type="ECO:0000256" key="2">
    <source>
        <dbReference type="ARBA" id="ARBA00022630"/>
    </source>
</evidence>
<organism evidence="5 6">
    <name type="scientific">Suillus fuscotomentosus</name>
    <dbReference type="NCBI Taxonomy" id="1912939"/>
    <lineage>
        <taxon>Eukaryota</taxon>
        <taxon>Fungi</taxon>
        <taxon>Dikarya</taxon>
        <taxon>Basidiomycota</taxon>
        <taxon>Agaricomycotina</taxon>
        <taxon>Agaricomycetes</taxon>
        <taxon>Agaricomycetidae</taxon>
        <taxon>Boletales</taxon>
        <taxon>Suillineae</taxon>
        <taxon>Suillaceae</taxon>
        <taxon>Suillus</taxon>
    </lineage>
</organism>
<keyword evidence="2" id="KW-0285">Flavoprotein</keyword>
<evidence type="ECO:0000256" key="1">
    <source>
        <dbReference type="ARBA" id="ARBA00001917"/>
    </source>
</evidence>
<proteinExistence type="inferred from homology"/>
<keyword evidence="6" id="KW-1185">Reference proteome</keyword>
<evidence type="ECO:0000313" key="6">
    <source>
        <dbReference type="Proteomes" id="UP001195769"/>
    </source>
</evidence>
<sequence>MLSRTELGSYWIKEELWKVYSTAEMDKTNLNKLLNSGILPHPMSLVSTISEDGVENLALPPFSLKDTTANLKNGQGFSAFVENANATAALSGLTKEKCVQIRASRVKESAFSMECEVNSFHTEPASLQIDITHPVTGEHRSTLILAHVKYFHVRKDMLTGRGAVDLTKFKPVARVGDISYARVGDTYRVPVPSWAQEEAKIQEASMTLASP</sequence>
<keyword evidence="3" id="KW-0288">FMN</keyword>
<comment type="cofactor">
    <cofactor evidence="1">
        <name>FMN</name>
        <dbReference type="ChEBI" id="CHEBI:58210"/>
    </cofactor>
</comment>
<evidence type="ECO:0000313" key="5">
    <source>
        <dbReference type="EMBL" id="KAG1901044.1"/>
    </source>
</evidence>
<dbReference type="SUPFAM" id="SSF50475">
    <property type="entry name" value="FMN-binding split barrel"/>
    <property type="match status" value="1"/>
</dbReference>
<gene>
    <name evidence="5" type="ORF">F5891DRAFT_1128298</name>
</gene>
<dbReference type="EMBL" id="JABBWK010000024">
    <property type="protein sequence ID" value="KAG1901044.1"/>
    <property type="molecule type" value="Genomic_DNA"/>
</dbReference>
<accession>A0AAD4E7E7</accession>
<dbReference type="InterPro" id="IPR012349">
    <property type="entry name" value="Split_barrel_FMN-bd"/>
</dbReference>
<dbReference type="AlphaFoldDB" id="A0AAD4E7E7"/>
<dbReference type="RefSeq" id="XP_041226620.1">
    <property type="nucleotide sequence ID" value="XM_041364267.1"/>
</dbReference>
<comment type="similarity">
    <text evidence="4">Belongs to the flavoredoxin family.</text>
</comment>
<name>A0AAD4E7E7_9AGAM</name>
<evidence type="ECO:0000256" key="4">
    <source>
        <dbReference type="ARBA" id="ARBA00038054"/>
    </source>
</evidence>
<evidence type="ECO:0000256" key="3">
    <source>
        <dbReference type="ARBA" id="ARBA00022643"/>
    </source>
</evidence>
<dbReference type="PANTHER" id="PTHR33798:SF5">
    <property type="entry name" value="FLAVIN REDUCTASE LIKE DOMAIN-CONTAINING PROTEIN"/>
    <property type="match status" value="1"/>
</dbReference>
<comment type="caution">
    <text evidence="5">The sequence shown here is derived from an EMBL/GenBank/DDBJ whole genome shotgun (WGS) entry which is preliminary data.</text>
</comment>
<dbReference type="GeneID" id="64658565"/>
<reference evidence="5" key="1">
    <citation type="journal article" date="2020" name="New Phytol.">
        <title>Comparative genomics reveals dynamic genome evolution in host specialist ectomycorrhizal fungi.</title>
        <authorList>
            <person name="Lofgren L.A."/>
            <person name="Nguyen N.H."/>
            <person name="Vilgalys R."/>
            <person name="Ruytinx J."/>
            <person name="Liao H.L."/>
            <person name="Branco S."/>
            <person name="Kuo A."/>
            <person name="LaButti K."/>
            <person name="Lipzen A."/>
            <person name="Andreopoulos W."/>
            <person name="Pangilinan J."/>
            <person name="Riley R."/>
            <person name="Hundley H."/>
            <person name="Na H."/>
            <person name="Barry K."/>
            <person name="Grigoriev I.V."/>
            <person name="Stajich J.E."/>
            <person name="Kennedy P.G."/>
        </authorList>
    </citation>
    <scope>NUCLEOTIDE SEQUENCE</scope>
    <source>
        <strain evidence="5">FC203</strain>
    </source>
</reference>
<dbReference type="PANTHER" id="PTHR33798">
    <property type="entry name" value="FLAVOPROTEIN OXYGENASE"/>
    <property type="match status" value="1"/>
</dbReference>
<dbReference type="Proteomes" id="UP001195769">
    <property type="component" value="Unassembled WGS sequence"/>
</dbReference>
<dbReference type="Gene3D" id="2.30.110.10">
    <property type="entry name" value="Electron Transport, Fmn-binding Protein, Chain A"/>
    <property type="match status" value="1"/>
</dbReference>